<keyword evidence="2" id="KW-0106">Calcium</keyword>
<dbReference type="OrthoDB" id="270970at2759"/>
<keyword evidence="1" id="KW-0479">Metal-binding</keyword>
<comment type="caution">
    <text evidence="5">The sequence shown here is derived from an EMBL/GenBank/DDBJ whole genome shotgun (WGS) entry which is preliminary data.</text>
</comment>
<name>A0A9W4SB86_9GLOM</name>
<dbReference type="PANTHER" id="PTHR46502">
    <property type="entry name" value="C2 DOMAIN-CONTAINING"/>
    <property type="match status" value="1"/>
</dbReference>
<evidence type="ECO:0000313" key="6">
    <source>
        <dbReference type="Proteomes" id="UP001153678"/>
    </source>
</evidence>
<dbReference type="InterPro" id="IPR000008">
    <property type="entry name" value="C2_dom"/>
</dbReference>
<proteinExistence type="predicted"/>
<evidence type="ECO:0000256" key="3">
    <source>
        <dbReference type="SAM" id="MobiDB-lite"/>
    </source>
</evidence>
<dbReference type="PANTHER" id="PTHR46502:SF2">
    <property type="entry name" value="16 KDA PHLOEM PROTEIN 2"/>
    <property type="match status" value="1"/>
</dbReference>
<feature type="compositionally biased region" description="Pro residues" evidence="3">
    <location>
        <begin position="254"/>
        <end position="275"/>
    </location>
</feature>
<dbReference type="SMART" id="SM00239">
    <property type="entry name" value="C2"/>
    <property type="match status" value="1"/>
</dbReference>
<dbReference type="Pfam" id="PF00168">
    <property type="entry name" value="C2"/>
    <property type="match status" value="1"/>
</dbReference>
<dbReference type="InterPro" id="IPR035892">
    <property type="entry name" value="C2_domain_sf"/>
</dbReference>
<dbReference type="SUPFAM" id="SSF49562">
    <property type="entry name" value="C2 domain (Calcium/lipid-binding domain, CaLB)"/>
    <property type="match status" value="1"/>
</dbReference>
<reference evidence="5" key="1">
    <citation type="submission" date="2022-08" db="EMBL/GenBank/DDBJ databases">
        <authorList>
            <person name="Kallberg Y."/>
            <person name="Tangrot J."/>
            <person name="Rosling A."/>
        </authorList>
    </citation>
    <scope>NUCLEOTIDE SEQUENCE</scope>
    <source>
        <strain evidence="5">Wild A</strain>
    </source>
</reference>
<evidence type="ECO:0000256" key="2">
    <source>
        <dbReference type="ARBA" id="ARBA00022837"/>
    </source>
</evidence>
<protein>
    <submittedName>
        <fullName evidence="5">16414_t:CDS:1</fullName>
    </submittedName>
</protein>
<dbReference type="Proteomes" id="UP001153678">
    <property type="component" value="Unassembled WGS sequence"/>
</dbReference>
<dbReference type="GO" id="GO:0046872">
    <property type="term" value="F:metal ion binding"/>
    <property type="evidence" value="ECO:0007669"/>
    <property type="project" value="UniProtKB-KW"/>
</dbReference>
<feature type="domain" description="C2" evidence="4">
    <location>
        <begin position="1"/>
        <end position="108"/>
    </location>
</feature>
<feature type="compositionally biased region" description="Pro residues" evidence="3">
    <location>
        <begin position="283"/>
        <end position="295"/>
    </location>
</feature>
<organism evidence="5 6">
    <name type="scientific">Funneliformis geosporum</name>
    <dbReference type="NCBI Taxonomy" id="1117311"/>
    <lineage>
        <taxon>Eukaryota</taxon>
        <taxon>Fungi</taxon>
        <taxon>Fungi incertae sedis</taxon>
        <taxon>Mucoromycota</taxon>
        <taxon>Glomeromycotina</taxon>
        <taxon>Glomeromycetes</taxon>
        <taxon>Glomerales</taxon>
        <taxon>Glomeraceae</taxon>
        <taxon>Funneliformis</taxon>
    </lineage>
</organism>
<feature type="compositionally biased region" description="Low complexity" evidence="3">
    <location>
        <begin position="157"/>
        <end position="184"/>
    </location>
</feature>
<evidence type="ECO:0000313" key="5">
    <source>
        <dbReference type="EMBL" id="CAI2162987.1"/>
    </source>
</evidence>
<dbReference type="Gene3D" id="2.60.40.150">
    <property type="entry name" value="C2 domain"/>
    <property type="match status" value="1"/>
</dbReference>
<gene>
    <name evidence="5" type="ORF">FWILDA_LOCUS840</name>
</gene>
<keyword evidence="6" id="KW-1185">Reference proteome</keyword>
<evidence type="ECO:0000256" key="1">
    <source>
        <dbReference type="ARBA" id="ARBA00022723"/>
    </source>
</evidence>
<dbReference type="PROSITE" id="PS50004">
    <property type="entry name" value="C2"/>
    <property type="match status" value="1"/>
</dbReference>
<sequence>MSETKKLGELVVVAIRAKNLATRDVIGKGDPFVTFRINEEAKRIKAEKRGGQHPEWDEEVRFDLLDIPNSKRMKIQVFNEDKRDPILIGDSLIDLSQVLEKGEWDDWHEIKYRNNATPYPPVATNQPPLSAPSAVGYPPLNVYPSQGSTSPPPSQPPQFFGPQRTQSPVSSQYPPVSTSVYPPQASQVQNIYPTQPQGYPQMGRAPPDSGGNLAFPLPVPTPNIASPFGGPYPSYNAYPASPPQPPTSGGYQQPPYPPNNIYPPPTGGNIYPPPQNTYSQGYPYPPNSYPPNGPY</sequence>
<dbReference type="EMBL" id="CAMKVN010000063">
    <property type="protein sequence ID" value="CAI2162987.1"/>
    <property type="molecule type" value="Genomic_DNA"/>
</dbReference>
<dbReference type="AlphaFoldDB" id="A0A9W4SB86"/>
<accession>A0A9W4SB86</accession>
<feature type="compositionally biased region" description="Polar residues" evidence="3">
    <location>
        <begin position="185"/>
        <end position="198"/>
    </location>
</feature>
<feature type="region of interest" description="Disordered" evidence="3">
    <location>
        <begin position="117"/>
        <end position="212"/>
    </location>
</feature>
<evidence type="ECO:0000259" key="4">
    <source>
        <dbReference type="PROSITE" id="PS50004"/>
    </source>
</evidence>
<feature type="region of interest" description="Disordered" evidence="3">
    <location>
        <begin position="235"/>
        <end position="295"/>
    </location>
</feature>